<name>A0A081LD77_9BACI</name>
<keyword evidence="4 7" id="KW-0812">Transmembrane</keyword>
<keyword evidence="3" id="KW-1003">Cell membrane</keyword>
<sequence length="418" mass="46272">MVLKKETASLFKDQNFVCFFIGQNLSAFGDWFRTIATIGLIYELTGRATHLSILFICSMLPLILTSMLLSPIIDKFSYKKVVIFADVARFMIGLGFVLVVTMNVTPFILYLLLALNGAFSGIYLPARSSMIPEIIDKEQLSKGNSILATSFSASMLIATGLGGLVTEIWSISTIYLVDAMTFLLSAMLLIPIKAKEASEKKEYVSYVQSFKEGIKEIKGSPKIQSAIWILMSREFALSIVYVLFSLYILEIAREGNFGLGLGHTISGLGQIIGGITLAAYFKKVKFSFQFYKRWSTLAIILLAILHALSYQQTSFIGFLFVVLLANLLYSPVEVLYSTNIMTYASSHLRARVFSVGLALSRIFYISGFIIMAFIGDWIPIHVIALGMAGLVIVAGLLNSLLLLKGDHQDKSKIEMHSL</sequence>
<feature type="transmembrane region" description="Helical" evidence="7">
    <location>
        <begin position="171"/>
        <end position="192"/>
    </location>
</feature>
<dbReference type="GO" id="GO:0005886">
    <property type="term" value="C:plasma membrane"/>
    <property type="evidence" value="ECO:0007669"/>
    <property type="project" value="UniProtKB-SubCell"/>
</dbReference>
<evidence type="ECO:0000256" key="4">
    <source>
        <dbReference type="ARBA" id="ARBA00022692"/>
    </source>
</evidence>
<dbReference type="PANTHER" id="PTHR43266:SF2">
    <property type="entry name" value="MAJOR FACILITATOR SUPERFAMILY (MFS) PROFILE DOMAIN-CONTAINING PROTEIN"/>
    <property type="match status" value="1"/>
</dbReference>
<dbReference type="InterPro" id="IPR036259">
    <property type="entry name" value="MFS_trans_sf"/>
</dbReference>
<keyword evidence="5 7" id="KW-1133">Transmembrane helix</keyword>
<evidence type="ECO:0000256" key="2">
    <source>
        <dbReference type="ARBA" id="ARBA00022448"/>
    </source>
</evidence>
<evidence type="ECO:0000313" key="8">
    <source>
        <dbReference type="EMBL" id="KEP27203.1"/>
    </source>
</evidence>
<organism evidence="8 9">
    <name type="scientific">Bacillus zhangzhouensis</name>
    <dbReference type="NCBI Taxonomy" id="1178540"/>
    <lineage>
        <taxon>Bacteria</taxon>
        <taxon>Bacillati</taxon>
        <taxon>Bacillota</taxon>
        <taxon>Bacilli</taxon>
        <taxon>Bacillales</taxon>
        <taxon>Bacillaceae</taxon>
        <taxon>Bacillus</taxon>
    </lineage>
</organism>
<keyword evidence="6 7" id="KW-0472">Membrane</keyword>
<dbReference type="CDD" id="cd06173">
    <property type="entry name" value="MFS_MefA_like"/>
    <property type="match status" value="1"/>
</dbReference>
<reference evidence="8 9" key="1">
    <citation type="submission" date="2012-09" db="EMBL/GenBank/DDBJ databases">
        <title>Genome Sequence of Bacillus sp. DW5-4.</title>
        <authorList>
            <person name="Lai Q."/>
            <person name="Liu Y."/>
            <person name="Shao Z."/>
        </authorList>
    </citation>
    <scope>NUCLEOTIDE SEQUENCE [LARGE SCALE GENOMIC DNA]</scope>
    <source>
        <strain evidence="8 9">DW5-4</strain>
    </source>
</reference>
<proteinExistence type="predicted"/>
<evidence type="ECO:0000256" key="7">
    <source>
        <dbReference type="SAM" id="Phobius"/>
    </source>
</evidence>
<dbReference type="Pfam" id="PF07690">
    <property type="entry name" value="MFS_1"/>
    <property type="match status" value="1"/>
</dbReference>
<feature type="transmembrane region" description="Helical" evidence="7">
    <location>
        <begin position="315"/>
        <end position="336"/>
    </location>
</feature>
<feature type="transmembrane region" description="Helical" evidence="7">
    <location>
        <begin position="50"/>
        <end position="69"/>
    </location>
</feature>
<feature type="transmembrane region" description="Helical" evidence="7">
    <location>
        <begin position="261"/>
        <end position="281"/>
    </location>
</feature>
<feature type="transmembrane region" description="Helical" evidence="7">
    <location>
        <begin position="293"/>
        <end position="309"/>
    </location>
</feature>
<feature type="transmembrane region" description="Helical" evidence="7">
    <location>
        <begin position="348"/>
        <end position="374"/>
    </location>
</feature>
<dbReference type="GO" id="GO:0022857">
    <property type="term" value="F:transmembrane transporter activity"/>
    <property type="evidence" value="ECO:0007669"/>
    <property type="project" value="InterPro"/>
</dbReference>
<comment type="subcellular location">
    <subcellularLocation>
        <location evidence="1">Cell membrane</location>
        <topology evidence="1">Multi-pass membrane protein</topology>
    </subcellularLocation>
</comment>
<evidence type="ECO:0000256" key="5">
    <source>
        <dbReference type="ARBA" id="ARBA00022989"/>
    </source>
</evidence>
<comment type="caution">
    <text evidence="8">The sequence shown here is derived from an EMBL/GenBank/DDBJ whole genome shotgun (WGS) entry which is preliminary data.</text>
</comment>
<feature type="transmembrane region" description="Helical" evidence="7">
    <location>
        <begin position="380"/>
        <end position="403"/>
    </location>
</feature>
<dbReference type="Gene3D" id="1.20.1250.20">
    <property type="entry name" value="MFS general substrate transporter like domains"/>
    <property type="match status" value="1"/>
</dbReference>
<dbReference type="OrthoDB" id="9775268at2"/>
<keyword evidence="9" id="KW-1185">Reference proteome</keyword>
<dbReference type="InterPro" id="IPR011701">
    <property type="entry name" value="MFS"/>
</dbReference>
<evidence type="ECO:0000313" key="9">
    <source>
        <dbReference type="Proteomes" id="UP000028091"/>
    </source>
</evidence>
<dbReference type="eggNOG" id="COG2814">
    <property type="taxonomic scope" value="Bacteria"/>
</dbReference>
<dbReference type="RefSeq" id="WP_034319827.1">
    <property type="nucleotide sequence ID" value="NZ_JAVIKA010000003.1"/>
</dbReference>
<accession>A0A081LD77</accession>
<dbReference type="PANTHER" id="PTHR43266">
    <property type="entry name" value="MACROLIDE-EFFLUX PROTEIN"/>
    <property type="match status" value="1"/>
</dbReference>
<dbReference type="Proteomes" id="UP000028091">
    <property type="component" value="Unassembled WGS sequence"/>
</dbReference>
<feature type="transmembrane region" description="Helical" evidence="7">
    <location>
        <begin position="227"/>
        <end position="249"/>
    </location>
</feature>
<keyword evidence="2" id="KW-0813">Transport</keyword>
<dbReference type="SUPFAM" id="SSF103473">
    <property type="entry name" value="MFS general substrate transporter"/>
    <property type="match status" value="1"/>
</dbReference>
<evidence type="ECO:0000256" key="1">
    <source>
        <dbReference type="ARBA" id="ARBA00004651"/>
    </source>
</evidence>
<feature type="transmembrane region" description="Helical" evidence="7">
    <location>
        <begin position="146"/>
        <end position="165"/>
    </location>
</feature>
<gene>
    <name evidence="8" type="ORF">BA70_16110</name>
</gene>
<dbReference type="AlphaFoldDB" id="A0A081LD77"/>
<protein>
    <submittedName>
        <fullName evidence="8">MFS transporter</fullName>
    </submittedName>
</protein>
<evidence type="ECO:0000256" key="3">
    <source>
        <dbReference type="ARBA" id="ARBA00022475"/>
    </source>
</evidence>
<dbReference type="EMBL" id="JOTP01000005">
    <property type="protein sequence ID" value="KEP27203.1"/>
    <property type="molecule type" value="Genomic_DNA"/>
</dbReference>
<evidence type="ECO:0000256" key="6">
    <source>
        <dbReference type="ARBA" id="ARBA00023136"/>
    </source>
</evidence>